<keyword evidence="3" id="KW-1185">Reference proteome</keyword>
<feature type="signal peptide" evidence="1">
    <location>
        <begin position="1"/>
        <end position="18"/>
    </location>
</feature>
<evidence type="ECO:0000313" key="2">
    <source>
        <dbReference type="EMBL" id="KAH9834590.1"/>
    </source>
</evidence>
<reference evidence="2 3" key="1">
    <citation type="journal article" date="2021" name="Environ. Microbiol.">
        <title>Gene family expansions and transcriptome signatures uncover fungal adaptations to wood decay.</title>
        <authorList>
            <person name="Hage H."/>
            <person name="Miyauchi S."/>
            <person name="Viragh M."/>
            <person name="Drula E."/>
            <person name="Min B."/>
            <person name="Chaduli D."/>
            <person name="Navarro D."/>
            <person name="Favel A."/>
            <person name="Norest M."/>
            <person name="Lesage-Meessen L."/>
            <person name="Balint B."/>
            <person name="Merenyi Z."/>
            <person name="de Eugenio L."/>
            <person name="Morin E."/>
            <person name="Martinez A.T."/>
            <person name="Baldrian P."/>
            <person name="Stursova M."/>
            <person name="Martinez M.J."/>
            <person name="Novotny C."/>
            <person name="Magnuson J.K."/>
            <person name="Spatafora J.W."/>
            <person name="Maurice S."/>
            <person name="Pangilinan J."/>
            <person name="Andreopoulos W."/>
            <person name="LaButti K."/>
            <person name="Hundley H."/>
            <person name="Na H."/>
            <person name="Kuo A."/>
            <person name="Barry K."/>
            <person name="Lipzen A."/>
            <person name="Henrissat B."/>
            <person name="Riley R."/>
            <person name="Ahrendt S."/>
            <person name="Nagy L.G."/>
            <person name="Grigoriev I.V."/>
            <person name="Martin F."/>
            <person name="Rosso M.N."/>
        </authorList>
    </citation>
    <scope>NUCLEOTIDE SEQUENCE [LARGE SCALE GENOMIC DNA]</scope>
    <source>
        <strain evidence="2 3">CIRM-BRFM 1785</strain>
    </source>
</reference>
<feature type="chain" id="PRO_5045828719" description="Secreted protein" evidence="1">
    <location>
        <begin position="19"/>
        <end position="112"/>
    </location>
</feature>
<accession>A0ABQ8KAU3</accession>
<evidence type="ECO:0000313" key="3">
    <source>
        <dbReference type="Proteomes" id="UP000814176"/>
    </source>
</evidence>
<dbReference type="EMBL" id="JADCUA010000015">
    <property type="protein sequence ID" value="KAH9834590.1"/>
    <property type="molecule type" value="Genomic_DNA"/>
</dbReference>
<dbReference type="GeneID" id="71997343"/>
<organism evidence="2 3">
    <name type="scientific">Rhodofomes roseus</name>
    <dbReference type="NCBI Taxonomy" id="34475"/>
    <lineage>
        <taxon>Eukaryota</taxon>
        <taxon>Fungi</taxon>
        <taxon>Dikarya</taxon>
        <taxon>Basidiomycota</taxon>
        <taxon>Agaricomycotina</taxon>
        <taxon>Agaricomycetes</taxon>
        <taxon>Polyporales</taxon>
        <taxon>Rhodofomes</taxon>
    </lineage>
</organism>
<evidence type="ECO:0008006" key="4">
    <source>
        <dbReference type="Google" id="ProtNLM"/>
    </source>
</evidence>
<dbReference type="Proteomes" id="UP000814176">
    <property type="component" value="Unassembled WGS sequence"/>
</dbReference>
<sequence length="112" mass="12679">MWRFLGLTAPWNCSLVLSRQRPPSDCMCGCCLSCVSSNNPMWPLCASDAYRNITVNGGRVYQYRDTLLYLPYSQADSGMTMSAVRFTASEPTCVKVSLYEVRGWLRPLKARH</sequence>
<gene>
    <name evidence="2" type="ORF">C8Q71DRAFT_148420</name>
</gene>
<comment type="caution">
    <text evidence="2">The sequence shown here is derived from an EMBL/GenBank/DDBJ whole genome shotgun (WGS) entry which is preliminary data.</text>
</comment>
<name>A0ABQ8KAU3_9APHY</name>
<protein>
    <recommendedName>
        <fullName evidence="4">Secreted protein</fullName>
    </recommendedName>
</protein>
<evidence type="ECO:0000256" key="1">
    <source>
        <dbReference type="SAM" id="SignalP"/>
    </source>
</evidence>
<keyword evidence="1" id="KW-0732">Signal</keyword>
<dbReference type="RefSeq" id="XP_047777121.1">
    <property type="nucleotide sequence ID" value="XM_047916611.1"/>
</dbReference>
<proteinExistence type="predicted"/>